<keyword evidence="3" id="KW-1185">Reference proteome</keyword>
<organism evidence="2 3">
    <name type="scientific">Mycena citricolor</name>
    <dbReference type="NCBI Taxonomy" id="2018698"/>
    <lineage>
        <taxon>Eukaryota</taxon>
        <taxon>Fungi</taxon>
        <taxon>Dikarya</taxon>
        <taxon>Basidiomycota</taxon>
        <taxon>Agaricomycotina</taxon>
        <taxon>Agaricomycetes</taxon>
        <taxon>Agaricomycetidae</taxon>
        <taxon>Agaricales</taxon>
        <taxon>Marasmiineae</taxon>
        <taxon>Mycenaceae</taxon>
        <taxon>Mycena</taxon>
    </lineage>
</organism>
<proteinExistence type="predicted"/>
<dbReference type="Proteomes" id="UP001295794">
    <property type="component" value="Unassembled WGS sequence"/>
</dbReference>
<feature type="domain" description="Reverse transcriptase Ty1/copia-type" evidence="1">
    <location>
        <begin position="87"/>
        <end position="328"/>
    </location>
</feature>
<evidence type="ECO:0000313" key="3">
    <source>
        <dbReference type="Proteomes" id="UP001295794"/>
    </source>
</evidence>
<evidence type="ECO:0000313" key="2">
    <source>
        <dbReference type="EMBL" id="CAK5283007.1"/>
    </source>
</evidence>
<evidence type="ECO:0000259" key="1">
    <source>
        <dbReference type="Pfam" id="PF07727"/>
    </source>
</evidence>
<reference evidence="2" key="1">
    <citation type="submission" date="2023-11" db="EMBL/GenBank/DDBJ databases">
        <authorList>
            <person name="De Vega J J."/>
            <person name="De Vega J J."/>
        </authorList>
    </citation>
    <scope>NUCLEOTIDE SEQUENCE</scope>
</reference>
<accession>A0AAD2HZF9</accession>
<gene>
    <name evidence="2" type="ORF">MYCIT1_LOCUS35215</name>
</gene>
<dbReference type="PANTHER" id="PTHR11439">
    <property type="entry name" value="GAG-POL-RELATED RETROTRANSPOSON"/>
    <property type="match status" value="1"/>
</dbReference>
<name>A0AAD2HZF9_9AGAR</name>
<dbReference type="CDD" id="cd09272">
    <property type="entry name" value="RNase_HI_RT_Ty1"/>
    <property type="match status" value="1"/>
</dbReference>
<dbReference type="AlphaFoldDB" id="A0AAD2HZF9"/>
<comment type="caution">
    <text evidence="2">The sequence shown here is derived from an EMBL/GenBank/DDBJ whole genome shotgun (WGS) entry which is preliminary data.</text>
</comment>
<dbReference type="EMBL" id="CAVNYO010000465">
    <property type="protein sequence ID" value="CAK5283007.1"/>
    <property type="molecule type" value="Genomic_DNA"/>
</dbReference>
<sequence length="586" mass="65491">MMESKISSRLEEEARIGREDWARDNQRPAVNFVDLNSDYFEQETLTKPLALASATKGNLPRNGTEAMKDPTWHASMCTEMKQFSERKVWKLVSLPPGEVAIDGMWVFDIKVDGDGREVKRKARYVARGDQMVEGRDFGTKWAMVARMESVRMVFAVAAVKNLKVRQWDFSGAYLNGEMDRPVYMKQPRGFEKTGEEEKVCLLLRPLYGLVQAGHIWYKLLASGYKMLGYSENAADPCVRTRQQGDDYTLTTTHTDDVLGASSSNTESDRVVKEFSEKWDLKEVDLNLLLGLTIEKLPDGSISICQQQYFEKVLEYFGYSNLPPLSTPLPPGYQIRALPSPLPREDAAYMQGKPFRQILGSIVWGSSGTRPDLAYACSVLGHVQANPGPEHWSLLIGVLRYIKGTLDYGIRYTPGGTQPGGGIKPLGFVDSDWAGCVDTRRSTAGYIFFMAGAPVAWSSKRQAVVALSSTEAEYISLARASQQAIWMKNWLSQIFLPQELPIPLLGDNLGSISLTETTKGHGLAKHIDIRYHYIRDRVSEGEISITSVPGKENVADILTKSLGRVDHERICHALGLDWKRAARQGEC</sequence>
<dbReference type="InterPro" id="IPR013103">
    <property type="entry name" value="RVT_2"/>
</dbReference>
<dbReference type="Pfam" id="PF07727">
    <property type="entry name" value="RVT_2"/>
    <property type="match status" value="1"/>
</dbReference>
<dbReference type="PANTHER" id="PTHR11439:SF483">
    <property type="entry name" value="PEPTIDE SYNTHASE GLIP-LIKE, PUTATIVE (AFU_ORTHOLOGUE AFUA_3G12920)-RELATED"/>
    <property type="match status" value="1"/>
</dbReference>
<protein>
    <recommendedName>
        <fullName evidence="1">Reverse transcriptase Ty1/copia-type domain-containing protein</fullName>
    </recommendedName>
</protein>